<dbReference type="RefSeq" id="WP_184791085.1">
    <property type="nucleotide sequence ID" value="NZ_BONT01000008.1"/>
</dbReference>
<dbReference type="PANTHER" id="PTHR11614">
    <property type="entry name" value="PHOSPHOLIPASE-RELATED"/>
    <property type="match status" value="1"/>
</dbReference>
<dbReference type="InterPro" id="IPR029058">
    <property type="entry name" value="AB_hydrolase_fold"/>
</dbReference>
<dbReference type="Proteomes" id="UP000548476">
    <property type="component" value="Unassembled WGS sequence"/>
</dbReference>
<name>A0A841FR31_9ACTN</name>
<protein>
    <submittedName>
        <fullName evidence="2">Alpha-beta hydrolase superfamily lysophospholipase</fullName>
    </submittedName>
</protein>
<proteinExistence type="predicted"/>
<dbReference type="AlphaFoldDB" id="A0A841FR31"/>
<dbReference type="InterPro" id="IPR022742">
    <property type="entry name" value="Hydrolase_4"/>
</dbReference>
<organism evidence="2 3">
    <name type="scientific">Phytomonospora endophytica</name>
    <dbReference type="NCBI Taxonomy" id="714109"/>
    <lineage>
        <taxon>Bacteria</taxon>
        <taxon>Bacillati</taxon>
        <taxon>Actinomycetota</taxon>
        <taxon>Actinomycetes</taxon>
        <taxon>Micromonosporales</taxon>
        <taxon>Micromonosporaceae</taxon>
        <taxon>Phytomonospora</taxon>
    </lineage>
</organism>
<feature type="domain" description="Serine aminopeptidase S33" evidence="1">
    <location>
        <begin position="41"/>
        <end position="288"/>
    </location>
</feature>
<dbReference type="Pfam" id="PF12146">
    <property type="entry name" value="Hydrolase_4"/>
    <property type="match status" value="1"/>
</dbReference>
<dbReference type="EMBL" id="JACHGT010000016">
    <property type="protein sequence ID" value="MBB6038284.1"/>
    <property type="molecule type" value="Genomic_DNA"/>
</dbReference>
<reference evidence="2 3" key="1">
    <citation type="submission" date="2020-08" db="EMBL/GenBank/DDBJ databases">
        <title>Genomic Encyclopedia of Type Strains, Phase IV (KMG-IV): sequencing the most valuable type-strain genomes for metagenomic binning, comparative biology and taxonomic classification.</title>
        <authorList>
            <person name="Goeker M."/>
        </authorList>
    </citation>
    <scope>NUCLEOTIDE SEQUENCE [LARGE SCALE GENOMIC DNA]</scope>
    <source>
        <strain evidence="2 3">YIM 65646</strain>
    </source>
</reference>
<dbReference type="Gene3D" id="3.40.50.1820">
    <property type="entry name" value="alpha/beta hydrolase"/>
    <property type="match status" value="1"/>
</dbReference>
<dbReference type="SUPFAM" id="SSF53474">
    <property type="entry name" value="alpha/beta-Hydrolases"/>
    <property type="match status" value="1"/>
</dbReference>
<dbReference type="GO" id="GO:0016787">
    <property type="term" value="F:hydrolase activity"/>
    <property type="evidence" value="ECO:0007669"/>
    <property type="project" value="UniProtKB-KW"/>
</dbReference>
<accession>A0A841FR31</accession>
<evidence type="ECO:0000313" key="3">
    <source>
        <dbReference type="Proteomes" id="UP000548476"/>
    </source>
</evidence>
<evidence type="ECO:0000313" key="2">
    <source>
        <dbReference type="EMBL" id="MBB6038284.1"/>
    </source>
</evidence>
<dbReference type="InterPro" id="IPR051044">
    <property type="entry name" value="MAG_DAG_Lipase"/>
</dbReference>
<gene>
    <name evidence="2" type="ORF">HNR73_006167</name>
</gene>
<comment type="caution">
    <text evidence="2">The sequence shown here is derived from an EMBL/GenBank/DDBJ whole genome shotgun (WGS) entry which is preliminary data.</text>
</comment>
<evidence type="ECO:0000259" key="1">
    <source>
        <dbReference type="Pfam" id="PF12146"/>
    </source>
</evidence>
<keyword evidence="2" id="KW-0378">Hydrolase</keyword>
<keyword evidence="3" id="KW-1185">Reference proteome</keyword>
<sequence>METDHLGEEYRYETLSLGRDREGDVVATLVERADNPADGPAVLYVHGFVDYFFHPHVADFYRARGYAFYALDLRKSGRSIRPGQTPYDMADISDYFAELDEAARRIRARHGKVLVNAHSTGGLAVALWADRLRGKGIIDAIFLNSPFLEVNAPWPVRVFGPLVVRPVGRFAPKAHVPVPLSGANAKSLHRDHHGEWDFDLTWKPVSGLPVRMGWLRAVVRAQAKVRRGLRIDVPILVASSTSSYKRPGWAPEAHTADAVLDAEAIARIAPRLGPDVTVVRIPEGMHDLALSGESARSRMFKELGVWLDARFD</sequence>